<keyword evidence="8" id="KW-0274">FAD</keyword>
<protein>
    <recommendedName>
        <fullName evidence="11">Cyanocobalamin reductase (cyanide-eliminating)</fullName>
    </recommendedName>
</protein>
<proteinExistence type="inferred from homology"/>
<evidence type="ECO:0000256" key="3">
    <source>
        <dbReference type="ARBA" id="ARBA00004496"/>
    </source>
</evidence>
<comment type="caution">
    <text evidence="12">The sequence shown here is derived from an EMBL/GenBank/DDBJ whole genome shotgun (WGS) entry which is preliminary data.</text>
</comment>
<comment type="cofactor">
    <cofactor evidence="2">
        <name>FAD</name>
        <dbReference type="ChEBI" id="CHEBI:57692"/>
    </cofactor>
</comment>
<evidence type="ECO:0000256" key="6">
    <source>
        <dbReference type="ARBA" id="ARBA00022630"/>
    </source>
</evidence>
<dbReference type="Pfam" id="PF16690">
    <property type="entry name" value="MMACHC"/>
    <property type="match status" value="1"/>
</dbReference>
<gene>
    <name evidence="12" type="ORF">ODALV1_LOCUS615</name>
</gene>
<evidence type="ECO:0000256" key="7">
    <source>
        <dbReference type="ARBA" id="ARBA00022643"/>
    </source>
</evidence>
<comment type="similarity">
    <text evidence="4">Belongs to the MMACHC family.</text>
</comment>
<keyword evidence="5" id="KW-0963">Cytoplasm</keyword>
<evidence type="ECO:0000256" key="11">
    <source>
        <dbReference type="ARBA" id="ARBA00031313"/>
    </source>
</evidence>
<evidence type="ECO:0000256" key="9">
    <source>
        <dbReference type="ARBA" id="ARBA00022857"/>
    </source>
</evidence>
<evidence type="ECO:0000256" key="5">
    <source>
        <dbReference type="ARBA" id="ARBA00022490"/>
    </source>
</evidence>
<evidence type="ECO:0000256" key="1">
    <source>
        <dbReference type="ARBA" id="ARBA00001917"/>
    </source>
</evidence>
<evidence type="ECO:0000256" key="2">
    <source>
        <dbReference type="ARBA" id="ARBA00001974"/>
    </source>
</evidence>
<evidence type="ECO:0000313" key="13">
    <source>
        <dbReference type="Proteomes" id="UP001642540"/>
    </source>
</evidence>
<keyword evidence="7" id="KW-0288">FMN</keyword>
<dbReference type="Proteomes" id="UP001642540">
    <property type="component" value="Unassembled WGS sequence"/>
</dbReference>
<keyword evidence="13" id="KW-1185">Reference proteome</keyword>
<comment type="subcellular location">
    <subcellularLocation>
        <location evidence="3">Cytoplasm</location>
    </subcellularLocation>
</comment>
<keyword evidence="10" id="KW-0560">Oxidoreductase</keyword>
<evidence type="ECO:0000313" key="12">
    <source>
        <dbReference type="EMBL" id="CAL8069140.1"/>
    </source>
</evidence>
<keyword evidence="9" id="KW-0521">NADP</keyword>
<name>A0ABP1PQ21_9HEXA</name>
<organism evidence="12 13">
    <name type="scientific">Orchesella dallaii</name>
    <dbReference type="NCBI Taxonomy" id="48710"/>
    <lineage>
        <taxon>Eukaryota</taxon>
        <taxon>Metazoa</taxon>
        <taxon>Ecdysozoa</taxon>
        <taxon>Arthropoda</taxon>
        <taxon>Hexapoda</taxon>
        <taxon>Collembola</taxon>
        <taxon>Entomobryomorpha</taxon>
        <taxon>Entomobryoidea</taxon>
        <taxon>Orchesellidae</taxon>
        <taxon>Orchesellinae</taxon>
        <taxon>Orchesella</taxon>
    </lineage>
</organism>
<comment type="cofactor">
    <cofactor evidence="1">
        <name>FMN</name>
        <dbReference type="ChEBI" id="CHEBI:58210"/>
    </cofactor>
</comment>
<evidence type="ECO:0000256" key="4">
    <source>
        <dbReference type="ARBA" id="ARBA00007762"/>
    </source>
</evidence>
<reference evidence="12 13" key="1">
    <citation type="submission" date="2024-08" db="EMBL/GenBank/DDBJ databases">
        <authorList>
            <person name="Cucini C."/>
            <person name="Frati F."/>
        </authorList>
    </citation>
    <scope>NUCLEOTIDE SEQUENCE [LARGE SCALE GENOMIC DNA]</scope>
</reference>
<dbReference type="InterPro" id="IPR032037">
    <property type="entry name" value="MMACHC"/>
</dbReference>
<accession>A0ABP1PQ21</accession>
<dbReference type="CDD" id="cd12959">
    <property type="entry name" value="MMACHC-like"/>
    <property type="match status" value="1"/>
</dbReference>
<evidence type="ECO:0000256" key="8">
    <source>
        <dbReference type="ARBA" id="ARBA00022827"/>
    </source>
</evidence>
<dbReference type="EMBL" id="CAXLJM020000004">
    <property type="protein sequence ID" value="CAL8069140.1"/>
    <property type="molecule type" value="Genomic_DNA"/>
</dbReference>
<dbReference type="PANTHER" id="PTHR31457:SF2">
    <property type="entry name" value="CYANOCOBALAMIN REDUCTASE _ ALKYLCOBALAMIN DEALKYLASE"/>
    <property type="match status" value="1"/>
</dbReference>
<dbReference type="PANTHER" id="PTHR31457">
    <property type="entry name" value="METHYLMALONIC ACIDURIA AND HOMOCYSTINURIA TYPE C PROTEIN"/>
    <property type="match status" value="1"/>
</dbReference>
<evidence type="ECO:0000256" key="10">
    <source>
        <dbReference type="ARBA" id="ARBA00023002"/>
    </source>
</evidence>
<keyword evidence="6" id="KW-0285">Flavoprotein</keyword>
<sequence length="298" mass="34084">MADLVPEEVNRSGGEQITLLQDNELFAHNSYCYQEKLLAAGYHESIGVILSSALEPIGLDVHPFLVGWYNQKVGPKFQLDYPEDTLAFVIISGPDVFEKCIVPYVSCKLQENSDFHTKDPLDDSMKHVFGVVKEDLQTAGFEVDTLHDFDLHPSRRPKVLVQTAAHVAGAVQYLHKSYLPENMQRKRFFEKSNLSGVAIHPTYGGWYAIRGVVIFRDLQSPMDGQKLEKPEDVQIFSNEDTIARVIELFAYNWQNNEWRNMHPGLGLKYSTDFQKYLDTESTQRWDYVKSHCVNLNHG</sequence>